<protein>
    <submittedName>
        <fullName evidence="8">Methyl-accepting chemotaxis protein</fullName>
    </submittedName>
</protein>
<evidence type="ECO:0000256" key="5">
    <source>
        <dbReference type="SAM" id="Phobius"/>
    </source>
</evidence>
<dbReference type="KEGG" id="tact:SG35_013405"/>
<evidence type="ECO:0000259" key="6">
    <source>
        <dbReference type="PROSITE" id="PS50111"/>
    </source>
</evidence>
<dbReference type="GO" id="GO:0006935">
    <property type="term" value="P:chemotaxis"/>
    <property type="evidence" value="ECO:0007669"/>
    <property type="project" value="InterPro"/>
</dbReference>
<keyword evidence="5" id="KW-0472">Membrane</keyword>
<evidence type="ECO:0000259" key="7">
    <source>
        <dbReference type="PROSITE" id="PS50885"/>
    </source>
</evidence>
<sequence length="773" mass="84260">MKIRAKLSLLFGTITASFVILSCIAVGYIAYEMGRNVIQQQAEKHLTSVRGLKKDQIERYFSIIRRQVQTFANDRMIISAMRDFKRAYDTYPLPFNRSEHPNELKNYYQNEFGKHFDSINDGENLDTRELLANLPPRAVALQQQYIALNSNPLGEKDKLLDAGDGSLYSSMHKTFHPHIRDFLQKFAYYDIFLVDDKTGNIVYSVFKELDFATSLINGPYANSGIGKAFRAANKANEPGHVVTSTFQPYLPSYYGPAAFIASPIYSDNEKLGVLIFQAPIDEINAIMTFNNNWQDFGLGTSGESYLVDQDYYMQSASRFLIDDKPGYLKALRNAGVPRDKISKIEVKGTSIGLQKVDSQGVKAALSGESGFSIFPDYRNVEVLSAYAPLEIEGIKLAILSEIDAAEAFAPQTALATTITYWSIGITLILVLLSSFIGYLVAGQITKPINTVVSSLNDIAAAGGDLTRRINSNQKDETGLLAKGFNGFVDKIHSVITDVAQNTRQLSDTASSLSVISQEASSGAQDQQSDSDVMATAMTEMSATIKEVSTNTQKALEAAKACETTTNNGKNEVNRTISQIKSLAGQVTSVSQALTQVNDQSQKITSLVNVINDMAEQTNLLALNAAIEAARAGEHGRGFTVVAEEVRNLASRVQNSTEDIRDVVGKLNNSIDDANTAMSQGAEQSEASVSQAEKAGLALDEISRSTVNIEDLNAMIATAMEEQSVATEDILRSITNISVVATQAASGTEKQANMSDDLKKMAELLDDAIAQFTV</sequence>
<dbReference type="Gene3D" id="3.30.450.20">
    <property type="entry name" value="PAS domain"/>
    <property type="match status" value="1"/>
</dbReference>
<evidence type="ECO:0000256" key="3">
    <source>
        <dbReference type="ARBA" id="ARBA00029447"/>
    </source>
</evidence>
<dbReference type="Gene3D" id="1.10.287.950">
    <property type="entry name" value="Methyl-accepting chemotaxis protein"/>
    <property type="match status" value="1"/>
</dbReference>
<dbReference type="InterPro" id="IPR003660">
    <property type="entry name" value="HAMP_dom"/>
</dbReference>
<dbReference type="Pfam" id="PF00672">
    <property type="entry name" value="HAMP"/>
    <property type="match status" value="1"/>
</dbReference>
<gene>
    <name evidence="8" type="ORF">SG35_013405</name>
</gene>
<dbReference type="GO" id="GO:0004888">
    <property type="term" value="F:transmembrane signaling receptor activity"/>
    <property type="evidence" value="ECO:0007669"/>
    <property type="project" value="InterPro"/>
</dbReference>
<organism evidence="8 9">
    <name type="scientific">Thalassomonas actiniarum</name>
    <dbReference type="NCBI Taxonomy" id="485447"/>
    <lineage>
        <taxon>Bacteria</taxon>
        <taxon>Pseudomonadati</taxon>
        <taxon>Pseudomonadota</taxon>
        <taxon>Gammaproteobacteria</taxon>
        <taxon>Alteromonadales</taxon>
        <taxon>Colwelliaceae</taxon>
        <taxon>Thalassomonas</taxon>
    </lineage>
</organism>
<dbReference type="PROSITE" id="PS51257">
    <property type="entry name" value="PROKAR_LIPOPROTEIN"/>
    <property type="match status" value="1"/>
</dbReference>
<dbReference type="PANTHER" id="PTHR32089:SF112">
    <property type="entry name" value="LYSOZYME-LIKE PROTEIN-RELATED"/>
    <property type="match status" value="1"/>
</dbReference>
<dbReference type="CDD" id="cd06225">
    <property type="entry name" value="HAMP"/>
    <property type="match status" value="1"/>
</dbReference>
<reference evidence="8 9" key="1">
    <citation type="journal article" date="2015" name="Genome Announc.">
        <title>Draft Genome Sequences of Marine Isolates of Thalassomonas viridans and Thalassomonas actiniarum.</title>
        <authorList>
            <person name="Olonade I."/>
            <person name="van Zyl L.J."/>
            <person name="Trindade M."/>
        </authorList>
    </citation>
    <scope>NUCLEOTIDE SEQUENCE [LARGE SCALE GENOMIC DNA]</scope>
    <source>
        <strain evidence="8 9">A5K-106</strain>
    </source>
</reference>
<feature type="domain" description="Methyl-accepting transducer" evidence="6">
    <location>
        <begin position="501"/>
        <end position="737"/>
    </location>
</feature>
<dbReference type="PROSITE" id="PS50885">
    <property type="entry name" value="HAMP"/>
    <property type="match status" value="1"/>
</dbReference>
<dbReference type="PRINTS" id="PR00260">
    <property type="entry name" value="CHEMTRNSDUCR"/>
</dbReference>
<dbReference type="RefSeq" id="WP_044832720.1">
    <property type="nucleotide sequence ID" value="NZ_CP059735.1"/>
</dbReference>
<evidence type="ECO:0000256" key="2">
    <source>
        <dbReference type="ARBA" id="ARBA00023224"/>
    </source>
</evidence>
<keyword evidence="2 4" id="KW-0807">Transducer</keyword>
<feature type="domain" description="HAMP" evidence="7">
    <location>
        <begin position="442"/>
        <end position="496"/>
    </location>
</feature>
<dbReference type="InterPro" id="IPR004090">
    <property type="entry name" value="Chemotax_Me-accpt_rcpt"/>
</dbReference>
<dbReference type="InterPro" id="IPR004089">
    <property type="entry name" value="MCPsignal_dom"/>
</dbReference>
<comment type="similarity">
    <text evidence="3">Belongs to the methyl-accepting chemotaxis (MCP) protein family.</text>
</comment>
<evidence type="ECO:0000256" key="1">
    <source>
        <dbReference type="ARBA" id="ARBA00004370"/>
    </source>
</evidence>
<evidence type="ECO:0000256" key="4">
    <source>
        <dbReference type="PROSITE-ProRule" id="PRU00284"/>
    </source>
</evidence>
<keyword evidence="5" id="KW-1133">Transmembrane helix</keyword>
<dbReference type="FunFam" id="1.10.287.950:FF:000001">
    <property type="entry name" value="Methyl-accepting chemotaxis sensory transducer"/>
    <property type="match status" value="1"/>
</dbReference>
<comment type="subcellular location">
    <subcellularLocation>
        <location evidence="1">Membrane</location>
    </subcellularLocation>
</comment>
<evidence type="ECO:0000313" key="9">
    <source>
        <dbReference type="Proteomes" id="UP000032568"/>
    </source>
</evidence>
<dbReference type="SMART" id="SM00283">
    <property type="entry name" value="MA"/>
    <property type="match status" value="1"/>
</dbReference>
<dbReference type="PROSITE" id="PS50111">
    <property type="entry name" value="CHEMOTAXIS_TRANSDUC_2"/>
    <property type="match status" value="1"/>
</dbReference>
<dbReference type="Proteomes" id="UP000032568">
    <property type="component" value="Chromosome"/>
</dbReference>
<feature type="transmembrane region" description="Helical" evidence="5">
    <location>
        <begin position="418"/>
        <end position="441"/>
    </location>
</feature>
<keyword evidence="5" id="KW-0812">Transmembrane</keyword>
<dbReference type="Pfam" id="PF00015">
    <property type="entry name" value="MCPsignal"/>
    <property type="match status" value="1"/>
</dbReference>
<dbReference type="CDD" id="cd11386">
    <property type="entry name" value="MCP_signal"/>
    <property type="match status" value="1"/>
</dbReference>
<reference evidence="8 9" key="2">
    <citation type="journal article" date="2022" name="Mar. Drugs">
        <title>Bioassay-Guided Fractionation Leads to the Detection of Cholic Acid Generated by the Rare Thalassomonas sp.</title>
        <authorList>
            <person name="Pheiffer F."/>
            <person name="Schneider Y.K."/>
            <person name="Hansen E.H."/>
            <person name="Andersen J.H."/>
            <person name="Isaksson J."/>
            <person name="Busche T."/>
            <person name="R C."/>
            <person name="Kalinowski J."/>
            <person name="Zyl L.V."/>
            <person name="Trindade M."/>
        </authorList>
    </citation>
    <scope>NUCLEOTIDE SEQUENCE [LARGE SCALE GENOMIC DNA]</scope>
    <source>
        <strain evidence="8 9">A5K-106</strain>
    </source>
</reference>
<keyword evidence="9" id="KW-1185">Reference proteome</keyword>
<dbReference type="AlphaFoldDB" id="A0AAE9YW88"/>
<proteinExistence type="inferred from homology"/>
<name>A0AAE9YW88_9GAMM</name>
<evidence type="ECO:0000313" key="8">
    <source>
        <dbReference type="EMBL" id="WDE01520.1"/>
    </source>
</evidence>
<feature type="transmembrane region" description="Helical" evidence="5">
    <location>
        <begin position="7"/>
        <end position="31"/>
    </location>
</feature>
<accession>A0AAE9YW88</accession>
<dbReference type="SMART" id="SM00304">
    <property type="entry name" value="HAMP"/>
    <property type="match status" value="2"/>
</dbReference>
<dbReference type="GO" id="GO:0007165">
    <property type="term" value="P:signal transduction"/>
    <property type="evidence" value="ECO:0007669"/>
    <property type="project" value="UniProtKB-KW"/>
</dbReference>
<dbReference type="PANTHER" id="PTHR32089">
    <property type="entry name" value="METHYL-ACCEPTING CHEMOTAXIS PROTEIN MCPB"/>
    <property type="match status" value="1"/>
</dbReference>
<dbReference type="SUPFAM" id="SSF58104">
    <property type="entry name" value="Methyl-accepting chemotaxis protein (MCP) signaling domain"/>
    <property type="match status" value="1"/>
</dbReference>
<dbReference type="GO" id="GO:0016020">
    <property type="term" value="C:membrane"/>
    <property type="evidence" value="ECO:0007669"/>
    <property type="project" value="UniProtKB-SubCell"/>
</dbReference>
<dbReference type="EMBL" id="CP059735">
    <property type="protein sequence ID" value="WDE01520.1"/>
    <property type="molecule type" value="Genomic_DNA"/>
</dbReference>